<evidence type="ECO:0000256" key="9">
    <source>
        <dbReference type="RuleBase" id="RU004016"/>
    </source>
</evidence>
<dbReference type="GO" id="GO:0006508">
    <property type="term" value="P:proteolysis"/>
    <property type="evidence" value="ECO:0007669"/>
    <property type="project" value="InterPro"/>
</dbReference>
<feature type="region of interest" description="Disordered" evidence="10">
    <location>
        <begin position="26"/>
        <end position="59"/>
    </location>
</feature>
<evidence type="ECO:0000313" key="14">
    <source>
        <dbReference type="EMBL" id="HIS46088.1"/>
    </source>
</evidence>
<evidence type="ECO:0000259" key="13">
    <source>
        <dbReference type="Pfam" id="PF00768"/>
    </source>
</evidence>
<gene>
    <name evidence="14" type="ORF">IAB46_00765</name>
</gene>
<evidence type="ECO:0000256" key="4">
    <source>
        <dbReference type="ARBA" id="ARBA00022960"/>
    </source>
</evidence>
<keyword evidence="14" id="KW-0645">Protease</keyword>
<protein>
    <submittedName>
        <fullName evidence="14">D-alanyl-D-alanine carboxypeptidase</fullName>
    </submittedName>
</protein>
<dbReference type="Proteomes" id="UP000823927">
    <property type="component" value="Unassembled WGS sequence"/>
</dbReference>
<evidence type="ECO:0000256" key="2">
    <source>
        <dbReference type="ARBA" id="ARBA00022729"/>
    </source>
</evidence>
<feature type="compositionally biased region" description="Polar residues" evidence="10">
    <location>
        <begin position="26"/>
        <end position="39"/>
    </location>
</feature>
<keyword evidence="11" id="KW-1133">Transmembrane helix</keyword>
<evidence type="ECO:0000256" key="3">
    <source>
        <dbReference type="ARBA" id="ARBA00022801"/>
    </source>
</evidence>
<keyword evidence="4" id="KW-0133">Cell shape</keyword>
<organism evidence="14 15">
    <name type="scientific">Candidatus Scybalocola faecigallinarum</name>
    <dbReference type="NCBI Taxonomy" id="2840941"/>
    <lineage>
        <taxon>Bacteria</taxon>
        <taxon>Bacillati</taxon>
        <taxon>Bacillota</taxon>
        <taxon>Clostridia</taxon>
        <taxon>Lachnospirales</taxon>
        <taxon>Lachnospiraceae</taxon>
        <taxon>Lachnospiraceae incertae sedis</taxon>
        <taxon>Candidatus Scybalocola (ex Gilroy et al. 2021)</taxon>
    </lineage>
</organism>
<dbReference type="GO" id="GO:0071555">
    <property type="term" value="P:cell wall organization"/>
    <property type="evidence" value="ECO:0007669"/>
    <property type="project" value="UniProtKB-KW"/>
</dbReference>
<reference evidence="14" key="2">
    <citation type="journal article" date="2021" name="PeerJ">
        <title>Extensive microbial diversity within the chicken gut microbiome revealed by metagenomics and culture.</title>
        <authorList>
            <person name="Gilroy R."/>
            <person name="Ravi A."/>
            <person name="Getino M."/>
            <person name="Pursley I."/>
            <person name="Horton D.L."/>
            <person name="Alikhan N.F."/>
            <person name="Baker D."/>
            <person name="Gharbi K."/>
            <person name="Hall N."/>
            <person name="Watson M."/>
            <person name="Adriaenssens E.M."/>
            <person name="Foster-Nyarko E."/>
            <person name="Jarju S."/>
            <person name="Secka A."/>
            <person name="Antonio M."/>
            <person name="Oren A."/>
            <person name="Chaudhuri R.R."/>
            <person name="La Ragione R."/>
            <person name="Hildebrand F."/>
            <person name="Pallen M.J."/>
        </authorList>
    </citation>
    <scope>NUCLEOTIDE SEQUENCE</scope>
    <source>
        <strain evidence="14">CHK178-757</strain>
    </source>
</reference>
<evidence type="ECO:0000256" key="11">
    <source>
        <dbReference type="SAM" id="Phobius"/>
    </source>
</evidence>
<sequence length="501" mass="56771">MKRIKYLLLALSLTVTGIHLPAAASENVSQETQEQSQASDKADEPSSRDTEEGEAATEETELLPVLLETDKVTTDDILLYSASCVVMDTQTGAILYSKNRSDRHYPASITKILTTLLALERTELTDNVTFSEEAVYSINWWESSNMELEPGDELTMEQALYGVMLQSANEAAYGVAEYVSGSVGAFAQEMNDYAQSLGCRMTHFSNASGLHDDNHYTTAKDMALIASAAIKNEEFRKITGTVTYSVENINYKAMVPETDEDDESDSQEDASQSGDDQTEETRTPELVPEPFLLYNHHKMVNNQYPYEGCYGGKTGYTDKAGNTLVTYAKRGNMDLVCVLMACPSGDDYVYKDTQVALDYCFENYDRLTDEYQQAQELLDYPKLALTDWTHPEITPLSAQEGYYPYLATSMEIYDTYLYNRSAQEALDKAISEKSISAFMEYSRMNHYRPLIIAAIIIFIVIIILSLFIVYLARVMKRRRRRRRYEKMKQQRLIDEKNNTNT</sequence>
<dbReference type="PRINTS" id="PR00725">
    <property type="entry name" value="DADACBPTASE1"/>
</dbReference>
<feature type="compositionally biased region" description="Basic and acidic residues" evidence="10">
    <location>
        <begin position="40"/>
        <end position="50"/>
    </location>
</feature>
<evidence type="ECO:0000256" key="12">
    <source>
        <dbReference type="SAM" id="SignalP"/>
    </source>
</evidence>
<accession>A0A9D1F1U7</accession>
<dbReference type="PANTHER" id="PTHR21581:SF6">
    <property type="entry name" value="TRAFFICKING PROTEIN PARTICLE COMPLEX SUBUNIT 12"/>
    <property type="match status" value="1"/>
</dbReference>
<feature type="region of interest" description="Disordered" evidence="10">
    <location>
        <begin position="256"/>
        <end position="287"/>
    </location>
</feature>
<evidence type="ECO:0000256" key="5">
    <source>
        <dbReference type="ARBA" id="ARBA00022984"/>
    </source>
</evidence>
<feature type="active site" evidence="7">
    <location>
        <position position="167"/>
    </location>
</feature>
<keyword evidence="2 12" id="KW-0732">Signal</keyword>
<keyword evidence="14" id="KW-0121">Carboxypeptidase</keyword>
<evidence type="ECO:0000256" key="10">
    <source>
        <dbReference type="SAM" id="MobiDB-lite"/>
    </source>
</evidence>
<dbReference type="SUPFAM" id="SSF56601">
    <property type="entry name" value="beta-lactamase/transpeptidase-like"/>
    <property type="match status" value="1"/>
</dbReference>
<dbReference type="EMBL" id="DVIT01000004">
    <property type="protein sequence ID" value="HIS46088.1"/>
    <property type="molecule type" value="Genomic_DNA"/>
</dbReference>
<dbReference type="GO" id="GO:0009002">
    <property type="term" value="F:serine-type D-Ala-D-Ala carboxypeptidase activity"/>
    <property type="evidence" value="ECO:0007669"/>
    <property type="project" value="InterPro"/>
</dbReference>
<evidence type="ECO:0000256" key="1">
    <source>
        <dbReference type="ARBA" id="ARBA00007164"/>
    </source>
</evidence>
<feature type="transmembrane region" description="Helical" evidence="11">
    <location>
        <begin position="450"/>
        <end position="472"/>
    </location>
</feature>
<keyword evidence="11" id="KW-0472">Membrane</keyword>
<keyword evidence="3" id="KW-0378">Hydrolase</keyword>
<dbReference type="Gene3D" id="3.40.710.10">
    <property type="entry name" value="DD-peptidase/beta-lactamase superfamily"/>
    <property type="match status" value="1"/>
</dbReference>
<evidence type="ECO:0000256" key="8">
    <source>
        <dbReference type="PIRSR" id="PIRSR618044-2"/>
    </source>
</evidence>
<dbReference type="InterPro" id="IPR012338">
    <property type="entry name" value="Beta-lactam/transpept-like"/>
</dbReference>
<reference evidence="14" key="1">
    <citation type="submission" date="2020-10" db="EMBL/GenBank/DDBJ databases">
        <authorList>
            <person name="Gilroy R."/>
        </authorList>
    </citation>
    <scope>NUCLEOTIDE SEQUENCE</scope>
    <source>
        <strain evidence="14">CHK178-757</strain>
    </source>
</reference>
<feature type="active site" description="Acyl-ester intermediate" evidence="7">
    <location>
        <position position="108"/>
    </location>
</feature>
<dbReference type="GO" id="GO:0009252">
    <property type="term" value="P:peptidoglycan biosynthetic process"/>
    <property type="evidence" value="ECO:0007669"/>
    <property type="project" value="UniProtKB-KW"/>
</dbReference>
<evidence type="ECO:0000313" key="15">
    <source>
        <dbReference type="Proteomes" id="UP000823927"/>
    </source>
</evidence>
<feature type="signal peptide" evidence="12">
    <location>
        <begin position="1"/>
        <end position="24"/>
    </location>
</feature>
<dbReference type="InterPro" id="IPR018044">
    <property type="entry name" value="Peptidase_S11"/>
</dbReference>
<feature type="domain" description="Peptidase S11 D-alanyl-D-alanine carboxypeptidase A N-terminal" evidence="13">
    <location>
        <begin position="299"/>
        <end position="341"/>
    </location>
</feature>
<dbReference type="GO" id="GO:0008360">
    <property type="term" value="P:regulation of cell shape"/>
    <property type="evidence" value="ECO:0007669"/>
    <property type="project" value="UniProtKB-KW"/>
</dbReference>
<dbReference type="Pfam" id="PF00768">
    <property type="entry name" value="Peptidase_S11"/>
    <property type="match status" value="2"/>
</dbReference>
<evidence type="ECO:0000256" key="6">
    <source>
        <dbReference type="ARBA" id="ARBA00023316"/>
    </source>
</evidence>
<keyword evidence="6" id="KW-0961">Cell wall biogenesis/degradation</keyword>
<proteinExistence type="inferred from homology"/>
<comment type="caution">
    <text evidence="14">The sequence shown here is derived from an EMBL/GenBank/DDBJ whole genome shotgun (WGS) entry which is preliminary data.</text>
</comment>
<feature type="compositionally biased region" description="Acidic residues" evidence="10">
    <location>
        <begin position="257"/>
        <end position="268"/>
    </location>
</feature>
<dbReference type="InterPro" id="IPR001967">
    <property type="entry name" value="Peptidase_S11_N"/>
</dbReference>
<feature type="active site" description="Proton acceptor" evidence="7">
    <location>
        <position position="111"/>
    </location>
</feature>
<evidence type="ECO:0000256" key="7">
    <source>
        <dbReference type="PIRSR" id="PIRSR618044-1"/>
    </source>
</evidence>
<comment type="similarity">
    <text evidence="1 9">Belongs to the peptidase S11 family.</text>
</comment>
<feature type="chain" id="PRO_5038766994" evidence="12">
    <location>
        <begin position="25"/>
        <end position="501"/>
    </location>
</feature>
<keyword evidence="11" id="KW-0812">Transmembrane</keyword>
<name>A0A9D1F1U7_9FIRM</name>
<keyword evidence="5" id="KW-0573">Peptidoglycan synthesis</keyword>
<feature type="domain" description="Peptidase S11 D-alanyl-D-alanine carboxypeptidase A N-terminal" evidence="13">
    <location>
        <begin position="80"/>
        <end position="249"/>
    </location>
</feature>
<feature type="binding site" evidence="8">
    <location>
        <position position="313"/>
    </location>
    <ligand>
        <name>substrate</name>
    </ligand>
</feature>
<dbReference type="AlphaFoldDB" id="A0A9D1F1U7"/>
<dbReference type="PANTHER" id="PTHR21581">
    <property type="entry name" value="D-ALANYL-D-ALANINE CARBOXYPEPTIDASE"/>
    <property type="match status" value="1"/>
</dbReference>